<keyword evidence="2" id="KW-0812">Transmembrane</keyword>
<evidence type="ECO:0000256" key="1">
    <source>
        <dbReference type="SAM" id="MobiDB-lite"/>
    </source>
</evidence>
<protein>
    <submittedName>
        <fullName evidence="3">Uncharacterized protein</fullName>
    </submittedName>
</protein>
<evidence type="ECO:0000313" key="3">
    <source>
        <dbReference type="EMBL" id="ETO25606.1"/>
    </source>
</evidence>
<evidence type="ECO:0000313" key="4">
    <source>
        <dbReference type="Proteomes" id="UP000023152"/>
    </source>
</evidence>
<dbReference type="AlphaFoldDB" id="X6NHW7"/>
<organism evidence="3 4">
    <name type="scientific">Reticulomyxa filosa</name>
    <dbReference type="NCBI Taxonomy" id="46433"/>
    <lineage>
        <taxon>Eukaryota</taxon>
        <taxon>Sar</taxon>
        <taxon>Rhizaria</taxon>
        <taxon>Retaria</taxon>
        <taxon>Foraminifera</taxon>
        <taxon>Monothalamids</taxon>
        <taxon>Reticulomyxidae</taxon>
        <taxon>Reticulomyxa</taxon>
    </lineage>
</organism>
<feature type="compositionally biased region" description="Basic residues" evidence="1">
    <location>
        <begin position="83"/>
        <end position="102"/>
    </location>
</feature>
<dbReference type="EMBL" id="ASPP01008397">
    <property type="protein sequence ID" value="ETO25606.1"/>
    <property type="molecule type" value="Genomic_DNA"/>
</dbReference>
<sequence>TKENETVPHNLTKPESDQDFYLKLSNEHTAFTFVPFHEIDNACEMTCLHSGGKSAAALKMFYQMQFGGGELVDDIPADDASKPKKHKKHKDKSKSKKSHKQNTRGEEEQELKKHIHRGLSFVDFFICVKCWSKICCKKKKDKINIIYTFLRRGFFELFATIFVMLLLLFQIKRQKLLLLPTISCINQLRIKGLQAEKSIKCIEVIQGLSKIISKQKKIVM</sequence>
<accession>X6NHW7</accession>
<comment type="caution">
    <text evidence="3">The sequence shown here is derived from an EMBL/GenBank/DDBJ whole genome shotgun (WGS) entry which is preliminary data.</text>
</comment>
<feature type="region of interest" description="Disordered" evidence="1">
    <location>
        <begin position="77"/>
        <end position="109"/>
    </location>
</feature>
<name>X6NHW7_RETFI</name>
<gene>
    <name evidence="3" type="ORF">RFI_11531</name>
</gene>
<reference evidence="3 4" key="1">
    <citation type="journal article" date="2013" name="Curr. Biol.">
        <title>The Genome of the Foraminiferan Reticulomyxa filosa.</title>
        <authorList>
            <person name="Glockner G."/>
            <person name="Hulsmann N."/>
            <person name="Schleicher M."/>
            <person name="Noegel A.A."/>
            <person name="Eichinger L."/>
            <person name="Gallinger C."/>
            <person name="Pawlowski J."/>
            <person name="Sierra R."/>
            <person name="Euteneuer U."/>
            <person name="Pillet L."/>
            <person name="Moustafa A."/>
            <person name="Platzer M."/>
            <person name="Groth M."/>
            <person name="Szafranski K."/>
            <person name="Schliwa M."/>
        </authorList>
    </citation>
    <scope>NUCLEOTIDE SEQUENCE [LARGE SCALE GENOMIC DNA]</scope>
</reference>
<keyword evidence="2" id="KW-1133">Transmembrane helix</keyword>
<proteinExistence type="predicted"/>
<dbReference type="Proteomes" id="UP000023152">
    <property type="component" value="Unassembled WGS sequence"/>
</dbReference>
<keyword evidence="2" id="KW-0472">Membrane</keyword>
<feature type="transmembrane region" description="Helical" evidence="2">
    <location>
        <begin position="149"/>
        <end position="169"/>
    </location>
</feature>
<keyword evidence="4" id="KW-1185">Reference proteome</keyword>
<evidence type="ECO:0000256" key="2">
    <source>
        <dbReference type="SAM" id="Phobius"/>
    </source>
</evidence>
<feature type="non-terminal residue" evidence="3">
    <location>
        <position position="1"/>
    </location>
</feature>